<evidence type="ECO:0000313" key="3">
    <source>
        <dbReference type="Proteomes" id="UP000649617"/>
    </source>
</evidence>
<dbReference type="Proteomes" id="UP000649617">
    <property type="component" value="Unassembled WGS sequence"/>
</dbReference>
<gene>
    <name evidence="2" type="ORF">SPIL2461_LOCUS16079</name>
</gene>
<feature type="compositionally biased region" description="Low complexity" evidence="1">
    <location>
        <begin position="177"/>
        <end position="197"/>
    </location>
</feature>
<feature type="region of interest" description="Disordered" evidence="1">
    <location>
        <begin position="269"/>
        <end position="320"/>
    </location>
</feature>
<dbReference type="EMBL" id="CAJNIZ010040913">
    <property type="protein sequence ID" value="CAE7609046.1"/>
    <property type="molecule type" value="Genomic_DNA"/>
</dbReference>
<feature type="compositionally biased region" description="Polar residues" evidence="1">
    <location>
        <begin position="54"/>
        <end position="65"/>
    </location>
</feature>
<name>A0A812V8W7_SYMPI</name>
<feature type="region of interest" description="Disordered" evidence="1">
    <location>
        <begin position="54"/>
        <end position="118"/>
    </location>
</feature>
<comment type="caution">
    <text evidence="2">The sequence shown here is derived from an EMBL/GenBank/DDBJ whole genome shotgun (WGS) entry which is preliminary data.</text>
</comment>
<keyword evidence="3" id="KW-1185">Reference proteome</keyword>
<sequence length="447" mass="48361">MARSTLQYSDLQLGSQADLAVLDARLTGRLDAVERRAVNYGIIADDASVRQIASQAQVATMQPAQQHPEPVNPEASSPSDPQPVANTVAAAPAETPAAPEAPSQSSTGLQQDSTRQGDPIDMSAILSAAVAAASEAGTAAATQAVAEAMQKEHGLYSALQEEMLDVKSKVQLLNQSAPAEVQEAQEVPQEAQETPQQGRQTQADSMEPSTEATAPSQEDLVAMQERLSSVEAAVKQAAQQVEEHLPQMRAVPHLETSLLTIQQSLAQLQSLAQPSQPSQPSQPQPTPSDAKTVTRTEEKAQATFCSELPEPAPEDAGRNKDMMALSDEELERLMARLQDVEELQEKAERRIQLLESRSREARSRSGSISLDRKSPAIRSTASKTSEPPSGGSLGGSWKDVQAELERFRKLFEFIEVRCFWRDAAEAMRFFNRRQAGADAPQFVDIYG</sequence>
<feature type="compositionally biased region" description="Low complexity" evidence="1">
    <location>
        <begin position="269"/>
        <end position="279"/>
    </location>
</feature>
<accession>A0A812V8W7</accession>
<reference evidence="2" key="1">
    <citation type="submission" date="2021-02" db="EMBL/GenBank/DDBJ databases">
        <authorList>
            <person name="Dougan E. K."/>
            <person name="Rhodes N."/>
            <person name="Thang M."/>
            <person name="Chan C."/>
        </authorList>
    </citation>
    <scope>NUCLEOTIDE SEQUENCE</scope>
</reference>
<feature type="compositionally biased region" description="Polar residues" evidence="1">
    <location>
        <begin position="106"/>
        <end position="116"/>
    </location>
</feature>
<organism evidence="2 3">
    <name type="scientific">Symbiodinium pilosum</name>
    <name type="common">Dinoflagellate</name>
    <dbReference type="NCBI Taxonomy" id="2952"/>
    <lineage>
        <taxon>Eukaryota</taxon>
        <taxon>Sar</taxon>
        <taxon>Alveolata</taxon>
        <taxon>Dinophyceae</taxon>
        <taxon>Suessiales</taxon>
        <taxon>Symbiodiniaceae</taxon>
        <taxon>Symbiodinium</taxon>
    </lineage>
</organism>
<feature type="compositionally biased region" description="Low complexity" evidence="1">
    <location>
        <begin position="82"/>
        <end position="105"/>
    </location>
</feature>
<feature type="region of interest" description="Disordered" evidence="1">
    <location>
        <begin position="177"/>
        <end position="216"/>
    </location>
</feature>
<proteinExistence type="predicted"/>
<protein>
    <submittedName>
        <fullName evidence="2">Uncharacterized protein</fullName>
    </submittedName>
</protein>
<feature type="compositionally biased region" description="Polar residues" evidence="1">
    <location>
        <begin position="198"/>
        <end position="216"/>
    </location>
</feature>
<evidence type="ECO:0000256" key="1">
    <source>
        <dbReference type="SAM" id="MobiDB-lite"/>
    </source>
</evidence>
<feature type="region of interest" description="Disordered" evidence="1">
    <location>
        <begin position="356"/>
        <end position="396"/>
    </location>
</feature>
<evidence type="ECO:0000313" key="2">
    <source>
        <dbReference type="EMBL" id="CAE7609046.1"/>
    </source>
</evidence>
<dbReference type="AlphaFoldDB" id="A0A812V8W7"/>